<protein>
    <submittedName>
        <fullName evidence="1">Uncharacterized protein</fullName>
    </submittedName>
</protein>
<dbReference type="AlphaFoldDB" id="A0AAV4MRT3"/>
<keyword evidence="2" id="KW-1185">Reference proteome</keyword>
<organism evidence="1 2">
    <name type="scientific">Caerostris extrusa</name>
    <name type="common">Bark spider</name>
    <name type="synonym">Caerostris bankana</name>
    <dbReference type="NCBI Taxonomy" id="172846"/>
    <lineage>
        <taxon>Eukaryota</taxon>
        <taxon>Metazoa</taxon>
        <taxon>Ecdysozoa</taxon>
        <taxon>Arthropoda</taxon>
        <taxon>Chelicerata</taxon>
        <taxon>Arachnida</taxon>
        <taxon>Araneae</taxon>
        <taxon>Araneomorphae</taxon>
        <taxon>Entelegynae</taxon>
        <taxon>Araneoidea</taxon>
        <taxon>Araneidae</taxon>
        <taxon>Caerostris</taxon>
    </lineage>
</organism>
<proteinExistence type="predicted"/>
<comment type="caution">
    <text evidence="1">The sequence shown here is derived from an EMBL/GenBank/DDBJ whole genome shotgun (WGS) entry which is preliminary data.</text>
</comment>
<evidence type="ECO:0000313" key="2">
    <source>
        <dbReference type="Proteomes" id="UP001054945"/>
    </source>
</evidence>
<evidence type="ECO:0000313" key="1">
    <source>
        <dbReference type="EMBL" id="GIX75062.1"/>
    </source>
</evidence>
<name>A0AAV4MRT3_CAEEX</name>
<accession>A0AAV4MRT3</accession>
<reference evidence="1 2" key="1">
    <citation type="submission" date="2021-06" db="EMBL/GenBank/DDBJ databases">
        <title>Caerostris extrusa draft genome.</title>
        <authorList>
            <person name="Kono N."/>
            <person name="Arakawa K."/>
        </authorList>
    </citation>
    <scope>NUCLEOTIDE SEQUENCE [LARGE SCALE GENOMIC DNA]</scope>
</reference>
<sequence>MPNAAARSFRKLNFWKPRSYESVLPSRCPGTTILNEEKGPLRTHFHLPVYSTNSKREEKGVRASTTVGLVSKCLSS</sequence>
<gene>
    <name evidence="1" type="ORF">CEXT_32461</name>
</gene>
<dbReference type="EMBL" id="BPLR01002556">
    <property type="protein sequence ID" value="GIX75062.1"/>
    <property type="molecule type" value="Genomic_DNA"/>
</dbReference>
<dbReference type="Proteomes" id="UP001054945">
    <property type="component" value="Unassembled WGS sequence"/>
</dbReference>